<evidence type="ECO:0000256" key="2">
    <source>
        <dbReference type="ARBA" id="ARBA00022679"/>
    </source>
</evidence>
<dbReference type="Proteomes" id="UP001478133">
    <property type="component" value="Unassembled WGS sequence"/>
</dbReference>
<dbReference type="SUPFAM" id="SSF53448">
    <property type="entry name" value="Nucleotide-diphospho-sugar transferases"/>
    <property type="match status" value="1"/>
</dbReference>
<dbReference type="InterPro" id="IPR029044">
    <property type="entry name" value="Nucleotide-diphossugar_trans"/>
</dbReference>
<evidence type="ECO:0000256" key="1">
    <source>
        <dbReference type="ARBA" id="ARBA00022676"/>
    </source>
</evidence>
<dbReference type="EMBL" id="JBBMFI010000017">
    <property type="protein sequence ID" value="MEQ2565747.1"/>
    <property type="molecule type" value="Genomic_DNA"/>
</dbReference>
<feature type="domain" description="Glycosyltransferase 2-like" evidence="3">
    <location>
        <begin position="8"/>
        <end position="133"/>
    </location>
</feature>
<proteinExistence type="predicted"/>
<dbReference type="RefSeq" id="WP_367286447.1">
    <property type="nucleotide sequence ID" value="NZ_JBBMEY010000018.1"/>
</dbReference>
<gene>
    <name evidence="4" type="ORF">ABFO16_05800</name>
</gene>
<keyword evidence="2 4" id="KW-0808">Transferase</keyword>
<sequence>MDNLGLVSIIMPVYNVEKYLSQCLESVCNQTYPYLEIIVVDDESPDNSGNIADDFAKKDNRIKVFHIKNRGAAGARNFALDNCTGDYIFFVDSDDWIEENAIESMIEKMNSNNCDMVLCQYYDEHTDKSVEHKFLANSFVCTDEEFVKDMVKKWEYILNSNKIYKADAIKTIRFVEGRCIDDEFFTYKAVLNMDRIYICDEYLYHYRMRKSSAMGDVTKQNQRHIDQVDFVTERYEPLSKAYPKLIPVLLEHLAEVLMSVMHNSGNIEETRLYAKSKLKEYFWKIISNKNVSLNIKKSVVMYLFKKNTQVITQNNVGNLQEDYFD</sequence>
<dbReference type="EC" id="2.4.-.-" evidence="4"/>
<comment type="caution">
    <text evidence="4">The sequence shown here is derived from an EMBL/GenBank/DDBJ whole genome shotgun (WGS) entry which is preliminary data.</text>
</comment>
<evidence type="ECO:0000259" key="3">
    <source>
        <dbReference type="Pfam" id="PF00535"/>
    </source>
</evidence>
<evidence type="ECO:0000313" key="5">
    <source>
        <dbReference type="Proteomes" id="UP001478133"/>
    </source>
</evidence>
<dbReference type="Gene3D" id="3.90.550.10">
    <property type="entry name" value="Spore Coat Polysaccharide Biosynthesis Protein SpsA, Chain A"/>
    <property type="match status" value="1"/>
</dbReference>
<dbReference type="PANTHER" id="PTHR22916:SF51">
    <property type="entry name" value="GLYCOSYLTRANSFERASE EPSH-RELATED"/>
    <property type="match status" value="1"/>
</dbReference>
<keyword evidence="5" id="KW-1185">Reference proteome</keyword>
<dbReference type="Pfam" id="PF00535">
    <property type="entry name" value="Glycos_transf_2"/>
    <property type="match status" value="1"/>
</dbReference>
<keyword evidence="1 4" id="KW-0328">Glycosyltransferase</keyword>
<organism evidence="4 5">
    <name type="scientific">Ruminococcoides intestinihominis</name>
    <dbReference type="NCBI Taxonomy" id="3133161"/>
    <lineage>
        <taxon>Bacteria</taxon>
        <taxon>Bacillati</taxon>
        <taxon>Bacillota</taxon>
        <taxon>Clostridia</taxon>
        <taxon>Eubacteriales</taxon>
        <taxon>Oscillospiraceae</taxon>
        <taxon>Ruminococcoides</taxon>
    </lineage>
</organism>
<reference evidence="4 5" key="1">
    <citation type="submission" date="2024-03" db="EMBL/GenBank/DDBJ databases">
        <title>Human intestinal bacterial collection.</title>
        <authorList>
            <person name="Pauvert C."/>
            <person name="Hitch T.C.A."/>
            <person name="Clavel T."/>
        </authorList>
    </citation>
    <scope>NUCLEOTIDE SEQUENCE [LARGE SCALE GENOMIC DNA]</scope>
    <source>
        <strain evidence="4 5">CLA-AP-H18</strain>
    </source>
</reference>
<accession>A0ABV1HTV3</accession>
<dbReference type="GO" id="GO:0016757">
    <property type="term" value="F:glycosyltransferase activity"/>
    <property type="evidence" value="ECO:0007669"/>
    <property type="project" value="UniProtKB-KW"/>
</dbReference>
<name>A0ABV1HTV3_9FIRM</name>
<dbReference type="PANTHER" id="PTHR22916">
    <property type="entry name" value="GLYCOSYLTRANSFERASE"/>
    <property type="match status" value="1"/>
</dbReference>
<dbReference type="CDD" id="cd00761">
    <property type="entry name" value="Glyco_tranf_GTA_type"/>
    <property type="match status" value="1"/>
</dbReference>
<protein>
    <submittedName>
        <fullName evidence="4">Glycosyltransferase</fullName>
        <ecNumber evidence="4">2.4.-.-</ecNumber>
    </submittedName>
</protein>
<evidence type="ECO:0000313" key="4">
    <source>
        <dbReference type="EMBL" id="MEQ2565747.1"/>
    </source>
</evidence>
<dbReference type="InterPro" id="IPR001173">
    <property type="entry name" value="Glyco_trans_2-like"/>
</dbReference>